<dbReference type="PANTHER" id="PTHR21569:SF1">
    <property type="entry name" value="SMALL RIBOSOMAL SUBUNIT PROTEIN US9M"/>
    <property type="match status" value="1"/>
</dbReference>
<dbReference type="EMBL" id="PDYH01000060">
    <property type="protein sequence ID" value="PHU39081.1"/>
    <property type="molecule type" value="Genomic_DNA"/>
</dbReference>
<reference evidence="7" key="1">
    <citation type="submission" date="2017-10" db="EMBL/GenBank/DDBJ databases">
        <title>Resolving the taxonomy of Roseburia spp., Eubacterium rectale and Agathobacter spp. through phylogenomic analysis.</title>
        <authorList>
            <person name="Sheridan P.O."/>
            <person name="Walker A.W."/>
            <person name="Duncan S.H."/>
            <person name="Scott K.P."/>
            <person name="Toole P.W.O."/>
            <person name="Luis P."/>
            <person name="Flint H.J."/>
        </authorList>
    </citation>
    <scope>NUCLEOTIDE SEQUENCE [LARGE SCALE GENOMIC DNA]</scope>
    <source>
        <strain evidence="8">JK10</strain>
        <strain evidence="7">JK626</strain>
    </source>
</reference>
<dbReference type="InterPro" id="IPR020568">
    <property type="entry name" value="Ribosomal_Su5_D2-typ_SF"/>
</dbReference>
<evidence type="ECO:0000256" key="6">
    <source>
        <dbReference type="RuleBase" id="RU003815"/>
    </source>
</evidence>
<dbReference type="GO" id="GO:0003723">
    <property type="term" value="F:RNA binding"/>
    <property type="evidence" value="ECO:0007669"/>
    <property type="project" value="TreeGrafter"/>
</dbReference>
<dbReference type="FunFam" id="3.30.230.10:FF:000001">
    <property type="entry name" value="30S ribosomal protein S9"/>
    <property type="match status" value="1"/>
</dbReference>
<dbReference type="Pfam" id="PF00380">
    <property type="entry name" value="Ribosomal_S9"/>
    <property type="match status" value="1"/>
</dbReference>
<comment type="similarity">
    <text evidence="1 5 6">Belongs to the universal ribosomal protein uS9 family.</text>
</comment>
<dbReference type="InterPro" id="IPR023035">
    <property type="entry name" value="Ribosomal_uS9_bac/plastid"/>
</dbReference>
<evidence type="ECO:0000256" key="5">
    <source>
        <dbReference type="HAMAP-Rule" id="MF_00532"/>
    </source>
</evidence>
<dbReference type="GO" id="GO:0006412">
    <property type="term" value="P:translation"/>
    <property type="evidence" value="ECO:0007669"/>
    <property type="project" value="UniProtKB-UniRule"/>
</dbReference>
<evidence type="ECO:0000256" key="3">
    <source>
        <dbReference type="ARBA" id="ARBA00023274"/>
    </source>
</evidence>
<dbReference type="InterPro" id="IPR020574">
    <property type="entry name" value="Ribosomal_uS9_CS"/>
</dbReference>
<dbReference type="AlphaFoldDB" id="A0A2G3DV08"/>
<sequence length="132" mass="14657">MAKNTTKYYGTGRRKSSVARVYLVPGTGKITINKRDIDEYLGLETLKVVVRQPLVATGTVEKFDVIVNVKGGGYTGQAGAIRHGISRALLEVDAEYRPTLKAAGFLTRDPRMKERKKYGLKAARRAPQFSKR</sequence>
<dbReference type="RefSeq" id="WP_028234846.1">
    <property type="nucleotide sequence ID" value="NZ_PDYF01000013.1"/>
</dbReference>
<evidence type="ECO:0000313" key="9">
    <source>
        <dbReference type="Proteomes" id="UP000224317"/>
    </source>
</evidence>
<dbReference type="Gene3D" id="3.30.230.10">
    <property type="match status" value="1"/>
</dbReference>
<organism evidence="7 10">
    <name type="scientific">Pseudobutyrivibrio ruminis</name>
    <dbReference type="NCBI Taxonomy" id="46206"/>
    <lineage>
        <taxon>Bacteria</taxon>
        <taxon>Bacillati</taxon>
        <taxon>Bacillota</taxon>
        <taxon>Clostridia</taxon>
        <taxon>Lachnospirales</taxon>
        <taxon>Lachnospiraceae</taxon>
        <taxon>Pseudobutyrivibrio</taxon>
    </lineage>
</organism>
<reference evidence="7" key="2">
    <citation type="submission" date="2017-10" db="EMBL/GenBank/DDBJ databases">
        <authorList>
            <person name="Banno H."/>
            <person name="Chua N.-H."/>
        </authorList>
    </citation>
    <scope>NUCLEOTIDE SEQUENCE [LARGE SCALE GENOMIC DNA]</scope>
    <source>
        <strain evidence="8">JK10</strain>
        <strain evidence="7">JK626</strain>
    </source>
</reference>
<comment type="caution">
    <text evidence="7">The sequence shown here is derived from an EMBL/GenBank/DDBJ whole genome shotgun (WGS) entry which is preliminary data.</text>
</comment>
<keyword evidence="2 5" id="KW-0689">Ribosomal protein</keyword>
<evidence type="ECO:0000313" key="10">
    <source>
        <dbReference type="Proteomes" id="UP000225889"/>
    </source>
</evidence>
<accession>A0A2G3DV08</accession>
<dbReference type="GO" id="GO:0003735">
    <property type="term" value="F:structural constituent of ribosome"/>
    <property type="evidence" value="ECO:0007669"/>
    <property type="project" value="InterPro"/>
</dbReference>
<evidence type="ECO:0000256" key="1">
    <source>
        <dbReference type="ARBA" id="ARBA00005251"/>
    </source>
</evidence>
<dbReference type="STRING" id="46206.SAMN02910377_02239"/>
<dbReference type="Proteomes" id="UP000224317">
    <property type="component" value="Unassembled WGS sequence"/>
</dbReference>
<dbReference type="HAMAP" id="MF_00532_B">
    <property type="entry name" value="Ribosomal_uS9_B"/>
    <property type="match status" value="1"/>
</dbReference>
<evidence type="ECO:0000313" key="7">
    <source>
        <dbReference type="EMBL" id="PHU34710.1"/>
    </source>
</evidence>
<dbReference type="EMBL" id="PDYF01000013">
    <property type="protein sequence ID" value="PHU34710.1"/>
    <property type="molecule type" value="Genomic_DNA"/>
</dbReference>
<evidence type="ECO:0000256" key="2">
    <source>
        <dbReference type="ARBA" id="ARBA00022980"/>
    </source>
</evidence>
<dbReference type="SUPFAM" id="SSF54211">
    <property type="entry name" value="Ribosomal protein S5 domain 2-like"/>
    <property type="match status" value="1"/>
</dbReference>
<keyword evidence="3 5" id="KW-0687">Ribonucleoprotein</keyword>
<keyword evidence="9" id="KW-1185">Reference proteome</keyword>
<gene>
    <name evidence="5" type="primary">rpsI</name>
    <name evidence="8" type="ORF">CSX00_13490</name>
    <name evidence="7" type="ORF">CSX01_08425</name>
</gene>
<dbReference type="Proteomes" id="UP000225889">
    <property type="component" value="Unassembled WGS sequence"/>
</dbReference>
<proteinExistence type="inferred from homology"/>
<dbReference type="NCBIfam" id="NF001099">
    <property type="entry name" value="PRK00132.1"/>
    <property type="match status" value="1"/>
</dbReference>
<dbReference type="GO" id="GO:0022627">
    <property type="term" value="C:cytosolic small ribosomal subunit"/>
    <property type="evidence" value="ECO:0007669"/>
    <property type="project" value="TreeGrafter"/>
</dbReference>
<dbReference type="InterPro" id="IPR000754">
    <property type="entry name" value="Ribosomal_uS9"/>
</dbReference>
<evidence type="ECO:0000313" key="8">
    <source>
        <dbReference type="EMBL" id="PHU39081.1"/>
    </source>
</evidence>
<dbReference type="InterPro" id="IPR014721">
    <property type="entry name" value="Ribsml_uS5_D2-typ_fold_subgr"/>
</dbReference>
<protein>
    <recommendedName>
        <fullName evidence="4 5">Small ribosomal subunit protein uS9</fullName>
    </recommendedName>
</protein>
<dbReference type="PROSITE" id="PS00360">
    <property type="entry name" value="RIBOSOMAL_S9"/>
    <property type="match status" value="1"/>
</dbReference>
<dbReference type="PANTHER" id="PTHR21569">
    <property type="entry name" value="RIBOSOMAL PROTEIN S9"/>
    <property type="match status" value="1"/>
</dbReference>
<name>A0A2G3DV08_9FIRM</name>
<evidence type="ECO:0000256" key="4">
    <source>
        <dbReference type="ARBA" id="ARBA00035259"/>
    </source>
</evidence>